<reference evidence="1" key="2">
    <citation type="submission" date="2021-08" db="EMBL/GenBank/DDBJ databases">
        <authorList>
            <person name="Tani A."/>
            <person name="Ola A."/>
            <person name="Ogura Y."/>
            <person name="Katsura K."/>
            <person name="Hayashi T."/>
        </authorList>
    </citation>
    <scope>NUCLEOTIDE SEQUENCE</scope>
    <source>
        <strain evidence="1">DSM 16372</strain>
    </source>
</reference>
<reference evidence="1" key="1">
    <citation type="journal article" date="2016" name="Front. Microbiol.">
        <title>Genome Sequence of the Piezophilic, Mesophilic Sulfate-Reducing Bacterium Desulfovibrio indicus J2T.</title>
        <authorList>
            <person name="Cao J."/>
            <person name="Maignien L."/>
            <person name="Shao Z."/>
            <person name="Alain K."/>
            <person name="Jebbar M."/>
        </authorList>
    </citation>
    <scope>NUCLEOTIDE SEQUENCE</scope>
    <source>
        <strain evidence="1">DSM 16372</strain>
    </source>
</reference>
<protein>
    <submittedName>
        <fullName evidence="1">Uncharacterized protein</fullName>
    </submittedName>
</protein>
<dbReference type="AlphaFoldDB" id="A0AAV4ZRK9"/>
<keyword evidence="2" id="KW-1185">Reference proteome</keyword>
<dbReference type="Proteomes" id="UP001055247">
    <property type="component" value="Unassembled WGS sequence"/>
</dbReference>
<comment type="caution">
    <text evidence="1">The sequence shown here is derived from an EMBL/GenBank/DDBJ whole genome shotgun (WGS) entry which is preliminary data.</text>
</comment>
<sequence length="81" mass="8744">MRRRVTYSIVDCPDGRFAVVAISASGTAYCRDGFLTLAEAETCAESLCTVMAVCGAPLMRRDGGPGRIPPYAPYRPNARPF</sequence>
<dbReference type="EMBL" id="BPQO01000024">
    <property type="protein sequence ID" value="GJD91117.1"/>
    <property type="molecule type" value="Genomic_DNA"/>
</dbReference>
<proteinExistence type="predicted"/>
<evidence type="ECO:0000313" key="1">
    <source>
        <dbReference type="EMBL" id="GJD91117.1"/>
    </source>
</evidence>
<organism evidence="1 2">
    <name type="scientific">Methylobacterium hispanicum</name>
    <dbReference type="NCBI Taxonomy" id="270350"/>
    <lineage>
        <taxon>Bacteria</taxon>
        <taxon>Pseudomonadati</taxon>
        <taxon>Pseudomonadota</taxon>
        <taxon>Alphaproteobacteria</taxon>
        <taxon>Hyphomicrobiales</taxon>
        <taxon>Methylobacteriaceae</taxon>
        <taxon>Methylobacterium</taxon>
    </lineage>
</organism>
<name>A0AAV4ZRK9_9HYPH</name>
<evidence type="ECO:0000313" key="2">
    <source>
        <dbReference type="Proteomes" id="UP001055247"/>
    </source>
</evidence>
<gene>
    <name evidence="1" type="ORF">BHAOGJBA_4664</name>
</gene>
<accession>A0AAV4ZRK9</accession>